<evidence type="ECO:0000313" key="4">
    <source>
        <dbReference type="Proteomes" id="UP000070160"/>
    </source>
</evidence>
<dbReference type="Pfam" id="PF01370">
    <property type="entry name" value="Epimerase"/>
    <property type="match status" value="1"/>
</dbReference>
<evidence type="ECO:0000259" key="2">
    <source>
        <dbReference type="Pfam" id="PF01370"/>
    </source>
</evidence>
<dbReference type="STRING" id="1588748.HMPREF3182_00537"/>
<comment type="caution">
    <text evidence="3">The sequence shown here is derived from an EMBL/GenBank/DDBJ whole genome shotgun (WGS) entry which is preliminary data.</text>
</comment>
<dbReference type="Gene3D" id="3.40.50.720">
    <property type="entry name" value="NAD(P)-binding Rossmann-like Domain"/>
    <property type="match status" value="1"/>
</dbReference>
<evidence type="ECO:0000256" key="1">
    <source>
        <dbReference type="ARBA" id="ARBA00007637"/>
    </source>
</evidence>
<dbReference type="SUPFAM" id="SSF51735">
    <property type="entry name" value="NAD(P)-binding Rossmann-fold domains"/>
    <property type="match status" value="1"/>
</dbReference>
<dbReference type="AlphaFoldDB" id="A0A134CJK3"/>
<dbReference type="EMBL" id="LSDT01000015">
    <property type="protein sequence ID" value="KXB92307.1"/>
    <property type="molecule type" value="Genomic_DNA"/>
</dbReference>
<reference evidence="4" key="1">
    <citation type="submission" date="2016-01" db="EMBL/GenBank/DDBJ databases">
        <authorList>
            <person name="Mitreva M."/>
            <person name="Pepin K.H."/>
            <person name="Mihindukulasuriya K.A."/>
            <person name="Fulton R."/>
            <person name="Fronick C."/>
            <person name="O'Laughlin M."/>
            <person name="Miner T."/>
            <person name="Herter B."/>
            <person name="Rosa B.A."/>
            <person name="Cordes M."/>
            <person name="Tomlinson C."/>
            <person name="Wollam A."/>
            <person name="Palsikar V.B."/>
            <person name="Mardis E.R."/>
            <person name="Wilson R.K."/>
        </authorList>
    </citation>
    <scope>NUCLEOTIDE SEQUENCE [LARGE SCALE GENOMIC DNA]</scope>
    <source>
        <strain evidence="4">KA00182</strain>
    </source>
</reference>
<dbReference type="PANTHER" id="PTHR43000">
    <property type="entry name" value="DTDP-D-GLUCOSE 4,6-DEHYDRATASE-RELATED"/>
    <property type="match status" value="1"/>
</dbReference>
<accession>A0A134CJK3</accession>
<dbReference type="RefSeq" id="WP_007392992.1">
    <property type="nucleotide sequence ID" value="NZ_KQ960934.1"/>
</dbReference>
<keyword evidence="4" id="KW-1185">Reference proteome</keyword>
<organism evidence="3 4">
    <name type="scientific">Megasphaera hutchinsoni</name>
    <dbReference type="NCBI Taxonomy" id="1588748"/>
    <lineage>
        <taxon>Bacteria</taxon>
        <taxon>Bacillati</taxon>
        <taxon>Bacillota</taxon>
        <taxon>Negativicutes</taxon>
        <taxon>Veillonellales</taxon>
        <taxon>Veillonellaceae</taxon>
        <taxon>Megasphaera</taxon>
    </lineage>
</organism>
<sequence length="309" mass="34701">MNILITGGAGFIGSHIGDALIMAGHQITVVDNLSTGSLQNVPKEAVFYEADIRDIAQMETIFAQGKFDVVFHEAAQTMVPYSLEHPLEDADLNIIGLIKVLDLCRTYHIKKFIFSSSAAVYGDNQQLPLQETEPVEPTSFYGLTKATAEAYIQMYHRLYRLPYVILRYANVYGERQGSNGEGGVVYIFANRLVHQQALTIFGDGTQTRDFIYVKDVAQANVAALESAIRSGIYNVSTAKETTIEEIKNQLVSFATYQPTIRYQAVRSGDIYRSVLDNRRTIKELKWKPQVDLRTGLQQTYAYFKMGEEP</sequence>
<dbReference type="Gene3D" id="3.90.25.10">
    <property type="entry name" value="UDP-galactose 4-epimerase, domain 1"/>
    <property type="match status" value="1"/>
</dbReference>
<protein>
    <submittedName>
        <fullName evidence="3">NAD dependent epimerase/dehydratase family protein</fullName>
    </submittedName>
</protein>
<gene>
    <name evidence="3" type="ORF">HMPREF3182_00537</name>
</gene>
<proteinExistence type="inferred from homology"/>
<feature type="domain" description="NAD-dependent epimerase/dehydratase" evidence="2">
    <location>
        <begin position="3"/>
        <end position="235"/>
    </location>
</feature>
<dbReference type="Proteomes" id="UP000070160">
    <property type="component" value="Unassembled WGS sequence"/>
</dbReference>
<dbReference type="InterPro" id="IPR036291">
    <property type="entry name" value="NAD(P)-bd_dom_sf"/>
</dbReference>
<comment type="similarity">
    <text evidence="1">Belongs to the NAD(P)-dependent epimerase/dehydratase family.</text>
</comment>
<evidence type="ECO:0000313" key="3">
    <source>
        <dbReference type="EMBL" id="KXB92307.1"/>
    </source>
</evidence>
<dbReference type="PATRIC" id="fig|1588748.3.peg.510"/>
<dbReference type="InterPro" id="IPR001509">
    <property type="entry name" value="Epimerase_deHydtase"/>
</dbReference>
<name>A0A134CJK3_9FIRM</name>